<name>A0AAQ4ES52_AMBAM</name>
<accession>A0AAQ4ES52</accession>
<organism evidence="1 2">
    <name type="scientific">Amblyomma americanum</name>
    <name type="common">Lone star tick</name>
    <dbReference type="NCBI Taxonomy" id="6943"/>
    <lineage>
        <taxon>Eukaryota</taxon>
        <taxon>Metazoa</taxon>
        <taxon>Ecdysozoa</taxon>
        <taxon>Arthropoda</taxon>
        <taxon>Chelicerata</taxon>
        <taxon>Arachnida</taxon>
        <taxon>Acari</taxon>
        <taxon>Parasitiformes</taxon>
        <taxon>Ixodida</taxon>
        <taxon>Ixodoidea</taxon>
        <taxon>Ixodidae</taxon>
        <taxon>Amblyomminae</taxon>
        <taxon>Amblyomma</taxon>
    </lineage>
</organism>
<dbReference type="AlphaFoldDB" id="A0AAQ4ES52"/>
<protein>
    <submittedName>
        <fullName evidence="1">Uncharacterized protein</fullName>
    </submittedName>
</protein>
<keyword evidence="2" id="KW-1185">Reference proteome</keyword>
<sequence length="77" mass="8777">MSEPNNVQQVELVYINGDNCILAQLNSSNKAYVLLDNPISEIDSFEVCLGVIHNIKDTQFRLVRDPLKCDVTQDDYF</sequence>
<dbReference type="EMBL" id="JARKHS020011731">
    <property type="protein sequence ID" value="KAK8777542.1"/>
    <property type="molecule type" value="Genomic_DNA"/>
</dbReference>
<proteinExistence type="predicted"/>
<evidence type="ECO:0000313" key="2">
    <source>
        <dbReference type="Proteomes" id="UP001321473"/>
    </source>
</evidence>
<gene>
    <name evidence="1" type="ORF">V5799_029113</name>
</gene>
<dbReference type="Proteomes" id="UP001321473">
    <property type="component" value="Unassembled WGS sequence"/>
</dbReference>
<evidence type="ECO:0000313" key="1">
    <source>
        <dbReference type="EMBL" id="KAK8777542.1"/>
    </source>
</evidence>
<reference evidence="1 2" key="1">
    <citation type="journal article" date="2023" name="Arcadia Sci">
        <title>De novo assembly of a long-read Amblyomma americanum tick genome.</title>
        <authorList>
            <person name="Chou S."/>
            <person name="Poskanzer K.E."/>
            <person name="Rollins M."/>
            <person name="Thuy-Boun P.S."/>
        </authorList>
    </citation>
    <scope>NUCLEOTIDE SEQUENCE [LARGE SCALE GENOMIC DNA]</scope>
    <source>
        <strain evidence="1">F_SG_1</strain>
        <tissue evidence="1">Salivary glands</tissue>
    </source>
</reference>
<comment type="caution">
    <text evidence="1">The sequence shown here is derived from an EMBL/GenBank/DDBJ whole genome shotgun (WGS) entry which is preliminary data.</text>
</comment>